<dbReference type="EMBL" id="FUWR01000037">
    <property type="protein sequence ID" value="SKA25243.1"/>
    <property type="molecule type" value="Genomic_DNA"/>
</dbReference>
<sequence>MLNKIRNRQGFTLIELLIVVAIIGILAAVAIPQFSAYRMRGFNAAGLADLKNAKGAEESLMTNDQTYGQSVLATPTAPVGIAAAAAANGAGGLATGPLTAAVGGTVPILGAMFQGPNNLNQPAAIGFALSNNVSLRADNAAPVNPAFTSTSYTMAAKHLQGDTVYASEAESTAIYTCEDDVFVNQVFSATTAYGPSFAGVTAGLDIAPNNATACGSAKVNKLNWITK</sequence>
<dbReference type="RefSeq" id="WP_078791610.1">
    <property type="nucleotide sequence ID" value="NZ_FUWR01000037.1"/>
</dbReference>
<dbReference type="Proteomes" id="UP000190102">
    <property type="component" value="Unassembled WGS sequence"/>
</dbReference>
<feature type="transmembrane region" description="Helical" evidence="1">
    <location>
        <begin position="12"/>
        <end position="31"/>
    </location>
</feature>
<dbReference type="NCBIfam" id="TIGR02532">
    <property type="entry name" value="IV_pilin_GFxxxE"/>
    <property type="match status" value="1"/>
</dbReference>
<reference evidence="3" key="1">
    <citation type="submission" date="2017-02" db="EMBL/GenBank/DDBJ databases">
        <authorList>
            <person name="Varghese N."/>
            <person name="Submissions S."/>
        </authorList>
    </citation>
    <scope>NUCLEOTIDE SEQUENCE [LARGE SCALE GENOMIC DNA]</scope>
    <source>
        <strain evidence="3">ATCC BAA-34</strain>
    </source>
</reference>
<dbReference type="OrthoDB" id="5398590at2"/>
<keyword evidence="1" id="KW-0472">Membrane</keyword>
<evidence type="ECO:0000313" key="3">
    <source>
        <dbReference type="Proteomes" id="UP000190102"/>
    </source>
</evidence>
<dbReference type="SMR" id="A0A1T4SAK1"/>
<dbReference type="Gene3D" id="3.30.700.10">
    <property type="entry name" value="Glycoprotein, Type 4 Pilin"/>
    <property type="match status" value="1"/>
</dbReference>
<dbReference type="AlphaFoldDB" id="A0A1T4SAK1"/>
<dbReference type="Pfam" id="PF07963">
    <property type="entry name" value="N_methyl"/>
    <property type="match status" value="1"/>
</dbReference>
<evidence type="ECO:0000313" key="2">
    <source>
        <dbReference type="EMBL" id="SKA25243.1"/>
    </source>
</evidence>
<evidence type="ECO:0000256" key="1">
    <source>
        <dbReference type="SAM" id="Phobius"/>
    </source>
</evidence>
<keyword evidence="3" id="KW-1185">Reference proteome</keyword>
<dbReference type="SUPFAM" id="SSF54523">
    <property type="entry name" value="Pili subunits"/>
    <property type="match status" value="1"/>
</dbReference>
<keyword evidence="1" id="KW-0812">Transmembrane</keyword>
<proteinExistence type="predicted"/>
<accession>A0A1T4SAK1</accession>
<gene>
    <name evidence="2" type="ORF">SAMN02745119_03372</name>
</gene>
<dbReference type="InterPro" id="IPR045584">
    <property type="entry name" value="Pilin-like"/>
</dbReference>
<organism evidence="2 3">
    <name type="scientific">Trichlorobacter thiogenes</name>
    <dbReference type="NCBI Taxonomy" id="115783"/>
    <lineage>
        <taxon>Bacteria</taxon>
        <taxon>Pseudomonadati</taxon>
        <taxon>Thermodesulfobacteriota</taxon>
        <taxon>Desulfuromonadia</taxon>
        <taxon>Geobacterales</taxon>
        <taxon>Geobacteraceae</taxon>
        <taxon>Trichlorobacter</taxon>
    </lineage>
</organism>
<protein>
    <submittedName>
        <fullName evidence="2">Prepilin-type N-terminal cleavage/methylation domain-containing protein</fullName>
    </submittedName>
</protein>
<name>A0A1T4SAK1_9BACT</name>
<dbReference type="InterPro" id="IPR012902">
    <property type="entry name" value="N_methyl_site"/>
</dbReference>
<keyword evidence="1" id="KW-1133">Transmembrane helix</keyword>
<dbReference type="PROSITE" id="PS00409">
    <property type="entry name" value="PROKAR_NTER_METHYL"/>
    <property type="match status" value="1"/>
</dbReference>
<dbReference type="STRING" id="115783.SAMN02745119_03372"/>